<feature type="compositionally biased region" description="Acidic residues" evidence="1">
    <location>
        <begin position="53"/>
        <end position="68"/>
    </location>
</feature>
<comment type="caution">
    <text evidence="2">The sequence shown here is derived from an EMBL/GenBank/DDBJ whole genome shotgun (WGS) entry which is preliminary data.</text>
</comment>
<sequence length="319" mass="35604">MALLHLPCNQIPVTPSDGFDTDRDTDFTSPADGGSSPMGMGGPHEEMQHDGFDYEDDDDDDDDDDNQMDDMAMHTNHQDDRFPMLDKDIDDCRPYVSTPLSQDAKVVTPQPKSPVRNHPSSLEGLKCQGEDLKRRREELDTQIQKVAQSLGNGLFDLVKALQQPLQEMRSLLEILPSFPPDTPVLLPEPLLTSHNGEFQPRRNDALQEALSKCTKLHEDGLAIIHEFVEGKPLQTLDFAEALVINSNTPSAYLPNHPAYNNDQCMNMRDMTQTLDVYDAAGALQCLLQVEGEGIDENAQNNALSDGNLHIQMQQSFDEY</sequence>
<feature type="region of interest" description="Disordered" evidence="1">
    <location>
        <begin position="1"/>
        <end position="83"/>
    </location>
</feature>
<organism evidence="2 3">
    <name type="scientific">Metarhizium rileyi (strain RCEF 4871)</name>
    <name type="common">Nomuraea rileyi</name>
    <dbReference type="NCBI Taxonomy" id="1649241"/>
    <lineage>
        <taxon>Eukaryota</taxon>
        <taxon>Fungi</taxon>
        <taxon>Dikarya</taxon>
        <taxon>Ascomycota</taxon>
        <taxon>Pezizomycotina</taxon>
        <taxon>Sordariomycetes</taxon>
        <taxon>Hypocreomycetidae</taxon>
        <taxon>Hypocreales</taxon>
        <taxon>Clavicipitaceae</taxon>
        <taxon>Metarhizium</taxon>
    </lineage>
</organism>
<dbReference type="EMBL" id="AZHC01000001">
    <property type="protein sequence ID" value="OAA51784.1"/>
    <property type="molecule type" value="Genomic_DNA"/>
</dbReference>
<evidence type="ECO:0000256" key="1">
    <source>
        <dbReference type="SAM" id="MobiDB-lite"/>
    </source>
</evidence>
<dbReference type="AlphaFoldDB" id="A0A167KIP2"/>
<protein>
    <submittedName>
        <fullName evidence="2">Uncharacterized protein</fullName>
    </submittedName>
</protein>
<proteinExistence type="predicted"/>
<reference evidence="2 3" key="1">
    <citation type="journal article" date="2016" name="Genome Biol. Evol.">
        <title>Divergent and convergent evolution of fungal pathogenicity.</title>
        <authorList>
            <person name="Shang Y."/>
            <person name="Xiao G."/>
            <person name="Zheng P."/>
            <person name="Cen K."/>
            <person name="Zhan S."/>
            <person name="Wang C."/>
        </authorList>
    </citation>
    <scope>NUCLEOTIDE SEQUENCE [LARGE SCALE GENOMIC DNA]</scope>
    <source>
        <strain evidence="2 3">RCEF 4871</strain>
    </source>
</reference>
<keyword evidence="3" id="KW-1185">Reference proteome</keyword>
<name>A0A167KIP2_METRR</name>
<dbReference type="Proteomes" id="UP000243498">
    <property type="component" value="Unassembled WGS sequence"/>
</dbReference>
<gene>
    <name evidence="2" type="ORF">NOR_00377</name>
</gene>
<evidence type="ECO:0000313" key="2">
    <source>
        <dbReference type="EMBL" id="OAA51784.1"/>
    </source>
</evidence>
<evidence type="ECO:0000313" key="3">
    <source>
        <dbReference type="Proteomes" id="UP000243498"/>
    </source>
</evidence>
<feature type="region of interest" description="Disordered" evidence="1">
    <location>
        <begin position="101"/>
        <end position="124"/>
    </location>
</feature>
<feature type="compositionally biased region" description="Basic and acidic residues" evidence="1">
    <location>
        <begin position="43"/>
        <end position="52"/>
    </location>
</feature>
<accession>A0A167KIP2</accession>